<sequence length="246" mass="28593">MNIAVTGEGVTDYGQQVFGEDKWEEGPVQVYLKRIADNYKINVNINPIDRRDVERVRLQGRSIRGLSGKSVPARKFKVLCKEKGYSYGVYYCDADRESGMKNSDEKAIINRYEEVYSEVKEGLDSVNKHYIPMISCRIIENWILADKAAIRELYGKTNVDYNVNKVENLWGDKRNPQSNYPKCIIERLHNASVKKSIKGKSNREIYVNIAQIQNLQEVEHNCKISFKKLKEDYETLLEYDNHKIIK</sequence>
<dbReference type="OrthoDB" id="2083541at2"/>
<reference evidence="1 2" key="1">
    <citation type="submission" date="2015-09" db="EMBL/GenBank/DDBJ databases">
        <authorList>
            <consortium name="Pathogen Informatics"/>
        </authorList>
    </citation>
    <scope>NUCLEOTIDE SEQUENCE [LARGE SCALE GENOMIC DNA]</scope>
    <source>
        <strain evidence="1 2">2789STDY5834875</strain>
    </source>
</reference>
<dbReference type="RefSeq" id="WP_055214371.1">
    <property type="nucleotide sequence ID" value="NZ_CZBU01000001.1"/>
</dbReference>
<organism evidence="1 2">
    <name type="scientific">Lachnospira eligens</name>
    <dbReference type="NCBI Taxonomy" id="39485"/>
    <lineage>
        <taxon>Bacteria</taxon>
        <taxon>Bacillati</taxon>
        <taxon>Bacillota</taxon>
        <taxon>Clostridia</taxon>
        <taxon>Lachnospirales</taxon>
        <taxon>Lachnospiraceae</taxon>
        <taxon>Lachnospira</taxon>
    </lineage>
</organism>
<dbReference type="EMBL" id="CZBU01000001">
    <property type="protein sequence ID" value="CUQ75345.1"/>
    <property type="molecule type" value="Genomic_DNA"/>
</dbReference>
<proteinExistence type="predicted"/>
<evidence type="ECO:0008006" key="3">
    <source>
        <dbReference type="Google" id="ProtNLM"/>
    </source>
</evidence>
<dbReference type="AlphaFoldDB" id="A0A174YJN9"/>
<name>A0A174YJN9_9FIRM</name>
<protein>
    <recommendedName>
        <fullName evidence="3">DUF4276 family protein</fullName>
    </recommendedName>
</protein>
<evidence type="ECO:0000313" key="2">
    <source>
        <dbReference type="Proteomes" id="UP000095621"/>
    </source>
</evidence>
<gene>
    <name evidence="1" type="ORF">ERS852490_00460</name>
</gene>
<dbReference type="Proteomes" id="UP000095621">
    <property type="component" value="Unassembled WGS sequence"/>
</dbReference>
<evidence type="ECO:0000313" key="1">
    <source>
        <dbReference type="EMBL" id="CUQ75345.1"/>
    </source>
</evidence>
<accession>A0A174YJN9</accession>